<feature type="region of interest" description="Disordered" evidence="1">
    <location>
        <begin position="28"/>
        <end position="48"/>
    </location>
</feature>
<dbReference type="HOGENOM" id="CLU_2413342_0_0_1"/>
<accession>W9YY08</accession>
<evidence type="ECO:0000256" key="1">
    <source>
        <dbReference type="SAM" id="MobiDB-lite"/>
    </source>
</evidence>
<dbReference type="EMBL" id="JH659491">
    <property type="protein sequence ID" value="EXK24439.1"/>
    <property type="molecule type" value="Genomic_DNA"/>
</dbReference>
<name>W9YY08_FUSOX</name>
<reference evidence="2" key="2">
    <citation type="submission" date="2012-05" db="EMBL/GenBank/DDBJ databases">
        <title>Annotation of the Genome Sequence of Fusarium oxysporum f. sp. melonis 26406.</title>
        <authorList>
            <consortium name="The Broad Institute Genomics Platform"/>
            <person name="Ma L.-J."/>
            <person name="Corby-Kistler H."/>
            <person name="Broz K."/>
            <person name="Gale L.R."/>
            <person name="Jonkers W."/>
            <person name="O'Donnell K."/>
            <person name="Ploetz R."/>
            <person name="Steinberg C."/>
            <person name="Schwartz D.C."/>
            <person name="VanEtten H."/>
            <person name="Zhou S."/>
            <person name="Young S.K."/>
            <person name="Zeng Q."/>
            <person name="Gargeya S."/>
            <person name="Fitzgerald M."/>
            <person name="Abouelleil A."/>
            <person name="Alvarado L."/>
            <person name="Chapman S.B."/>
            <person name="Gainer-Dewar J."/>
            <person name="Goldberg J."/>
            <person name="Griggs A."/>
            <person name="Gujja S."/>
            <person name="Hansen M."/>
            <person name="Howarth C."/>
            <person name="Imamovic A."/>
            <person name="Ireland A."/>
            <person name="Larimer J."/>
            <person name="McCowan C."/>
            <person name="Murphy C."/>
            <person name="Pearson M."/>
            <person name="Poon T.W."/>
            <person name="Priest M."/>
            <person name="Roberts A."/>
            <person name="Saif S."/>
            <person name="Shea T."/>
            <person name="Sykes S."/>
            <person name="Wortman J."/>
            <person name="Nusbaum C."/>
            <person name="Birren B."/>
        </authorList>
    </citation>
    <scope>NUCLEOTIDE SEQUENCE</scope>
    <source>
        <strain evidence="2">26406</strain>
    </source>
</reference>
<dbReference type="AlphaFoldDB" id="W9YY08"/>
<proteinExistence type="predicted"/>
<feature type="compositionally biased region" description="Low complexity" evidence="1">
    <location>
        <begin position="28"/>
        <end position="46"/>
    </location>
</feature>
<evidence type="ECO:0000313" key="2">
    <source>
        <dbReference type="EMBL" id="EXK24439.1"/>
    </source>
</evidence>
<gene>
    <name evidence="2" type="ORF">FOMG_18825</name>
</gene>
<dbReference type="Proteomes" id="UP000030703">
    <property type="component" value="Unassembled WGS sequence"/>
</dbReference>
<dbReference type="VEuPathDB" id="FungiDB:FOMG_18825"/>
<reference evidence="2" key="1">
    <citation type="submission" date="2012-04" db="EMBL/GenBank/DDBJ databases">
        <title>The Genome Sequence of Fusarium oxysporum melonis.</title>
        <authorList>
            <consortium name="The Broad Institute Genome Sequencing Platform"/>
            <person name="Ma L.-J."/>
            <person name="Gale L.R."/>
            <person name="Schwartz D.C."/>
            <person name="Zhou S."/>
            <person name="Corby-Kistler H."/>
            <person name="Young S.K."/>
            <person name="Zeng Q."/>
            <person name="Gargeya S."/>
            <person name="Fitzgerald M."/>
            <person name="Haas B."/>
            <person name="Abouelleil A."/>
            <person name="Alvarado L."/>
            <person name="Arachchi H.M."/>
            <person name="Berlin A."/>
            <person name="Brown A."/>
            <person name="Chapman S.B."/>
            <person name="Chen Z."/>
            <person name="Dunbar C."/>
            <person name="Freedman E."/>
            <person name="Gearin G."/>
            <person name="Goldberg J."/>
            <person name="Griggs A."/>
            <person name="Gujja S."/>
            <person name="Heiman D."/>
            <person name="Howarth C."/>
            <person name="Larson L."/>
            <person name="Lui A."/>
            <person name="MacDonald P.J.P."/>
            <person name="Montmayeur A."/>
            <person name="Murphy C."/>
            <person name="Neiman D."/>
            <person name="Pearson M."/>
            <person name="Priest M."/>
            <person name="Roberts A."/>
            <person name="Saif S."/>
            <person name="Shea T."/>
            <person name="Shenoy N."/>
            <person name="Sisk P."/>
            <person name="Stolte C."/>
            <person name="Sykes S."/>
            <person name="Wortman J."/>
            <person name="Nusbaum C."/>
            <person name="Birren B."/>
        </authorList>
    </citation>
    <scope>NUCLEOTIDE SEQUENCE</scope>
    <source>
        <strain evidence="2">26406</strain>
    </source>
</reference>
<organism evidence="2">
    <name type="scientific">Fusarium oxysporum f. sp. melonis 26406</name>
    <dbReference type="NCBI Taxonomy" id="1089452"/>
    <lineage>
        <taxon>Eukaryota</taxon>
        <taxon>Fungi</taxon>
        <taxon>Dikarya</taxon>
        <taxon>Ascomycota</taxon>
        <taxon>Pezizomycotina</taxon>
        <taxon>Sordariomycetes</taxon>
        <taxon>Hypocreomycetidae</taxon>
        <taxon>Hypocreales</taxon>
        <taxon>Nectriaceae</taxon>
        <taxon>Fusarium</taxon>
        <taxon>Fusarium oxysporum species complex</taxon>
    </lineage>
</organism>
<protein>
    <submittedName>
        <fullName evidence="2">Uncharacterized protein</fullName>
    </submittedName>
</protein>
<sequence length="92" mass="9925">MVVSPATPSRRLLLVKLLLRKLTLPTFSRSSPLRSSPPLRRVSASSKACPMPRRRLTLSGPFSQSLSSRSSPLLVFCSAVCLALLASFSVPS</sequence>